<comment type="subcellular location">
    <subcellularLocation>
        <location evidence="1">Cytoplasm</location>
    </subcellularLocation>
</comment>
<keyword evidence="20" id="KW-1185">Reference proteome</keyword>
<evidence type="ECO:0000256" key="13">
    <source>
        <dbReference type="ARBA" id="ARBA00023038"/>
    </source>
</evidence>
<evidence type="ECO:0000256" key="4">
    <source>
        <dbReference type="ARBA" id="ARBA00022490"/>
    </source>
</evidence>
<evidence type="ECO:0000256" key="16">
    <source>
        <dbReference type="PROSITE-ProRule" id="PRU10141"/>
    </source>
</evidence>
<evidence type="ECO:0000313" key="20">
    <source>
        <dbReference type="Proteomes" id="UP000001307"/>
    </source>
</evidence>
<dbReference type="InterPro" id="IPR050940">
    <property type="entry name" value="Actin_reg-Ser/Thr_kinase"/>
</dbReference>
<keyword evidence="10" id="KW-0418">Kinase</keyword>
<dbReference type="AlphaFoldDB" id="E4XF52"/>
<keyword evidence="12 16" id="KW-0067">ATP-binding</keyword>
<sequence length="512" mass="57668">MLADRQSSVATCNCCRNLKSELHVEKPLSRGSFKRGRRPTVEACHSCESSSDEPEPMRAHSLQLIPTSTEEADLPGSAVTRSQPYSDASDNSNDEETRAGQRKASSRYTSPTLKRNRSFTASQILRKRLQRYNLNDTRRSSVELSSQYQAISRRADVHNCHIGDLSRSESMRIAATTKSGYPLCRVFREAELERGETLGAGFFATAVKVTHRDTNEVMVVKQLHSDSTIDQEAYSNFLKEVKVLRTSQHHNVLRFIGVLYRDGELNLVTEFIESGTLKELINKVTPEEFTWPKRIGIARDISAGLAYLHKRSITHRDLNSNNCLIKKNGSVVVADFGLAHWTKSRPSSRVKPQLKSQCVGSPFWMAPEMLNGRDYDNKIDIFSLGIILCEIIGRVDPDPDYFPRTNSFGVDIATFYTKFAVKEKCPNYFFAIAGSCCEESPAKRPSSQQVHSWHELLIRRDSLPKLPLPPSVITVRDHVFAKYNLQELQIKDELSTSGFESSSAAEDVFFSS</sequence>
<dbReference type="InterPro" id="IPR001245">
    <property type="entry name" value="Ser-Thr/Tyr_kinase_cat_dom"/>
</dbReference>
<gene>
    <name evidence="19" type="ORF">GSOID_T00009589001</name>
</gene>
<dbReference type="Proteomes" id="UP000001307">
    <property type="component" value="Unassembled WGS sequence"/>
</dbReference>
<dbReference type="Pfam" id="PF00069">
    <property type="entry name" value="Pkinase"/>
    <property type="match status" value="1"/>
</dbReference>
<feature type="binding site" evidence="16">
    <location>
        <position position="221"/>
    </location>
    <ligand>
        <name>ATP</name>
        <dbReference type="ChEBI" id="CHEBI:30616"/>
    </ligand>
</feature>
<evidence type="ECO:0000256" key="11">
    <source>
        <dbReference type="ARBA" id="ARBA00022833"/>
    </source>
</evidence>
<evidence type="ECO:0000256" key="9">
    <source>
        <dbReference type="ARBA" id="ARBA00022741"/>
    </source>
</evidence>
<dbReference type="InParanoid" id="E4XF52"/>
<comment type="catalytic activity">
    <reaction evidence="15">
        <text>L-seryl-[protein] + ATP = O-phospho-L-seryl-[protein] + ADP + H(+)</text>
        <dbReference type="Rhea" id="RHEA:17989"/>
        <dbReference type="Rhea" id="RHEA-COMP:9863"/>
        <dbReference type="Rhea" id="RHEA-COMP:11604"/>
        <dbReference type="ChEBI" id="CHEBI:15378"/>
        <dbReference type="ChEBI" id="CHEBI:29999"/>
        <dbReference type="ChEBI" id="CHEBI:30616"/>
        <dbReference type="ChEBI" id="CHEBI:83421"/>
        <dbReference type="ChEBI" id="CHEBI:456216"/>
        <dbReference type="EC" id="2.7.11.1"/>
    </reaction>
    <physiologicalReaction direction="left-to-right" evidence="15">
        <dbReference type="Rhea" id="RHEA:17990"/>
    </physiologicalReaction>
</comment>
<keyword evidence="5" id="KW-0723">Serine/threonine-protein kinase</keyword>
<evidence type="ECO:0000256" key="5">
    <source>
        <dbReference type="ARBA" id="ARBA00022527"/>
    </source>
</evidence>
<dbReference type="Gene3D" id="3.30.200.20">
    <property type="entry name" value="Phosphorylase Kinase, domain 1"/>
    <property type="match status" value="1"/>
</dbReference>
<keyword evidence="9 16" id="KW-0547">Nucleotide-binding</keyword>
<keyword evidence="4" id="KW-0963">Cytoplasm</keyword>
<evidence type="ECO:0000256" key="1">
    <source>
        <dbReference type="ARBA" id="ARBA00004496"/>
    </source>
</evidence>
<dbReference type="InterPro" id="IPR011009">
    <property type="entry name" value="Kinase-like_dom_sf"/>
</dbReference>
<evidence type="ECO:0000256" key="3">
    <source>
        <dbReference type="ARBA" id="ARBA00012513"/>
    </source>
</evidence>
<dbReference type="GO" id="GO:0046872">
    <property type="term" value="F:metal ion binding"/>
    <property type="evidence" value="ECO:0007669"/>
    <property type="project" value="UniProtKB-KW"/>
</dbReference>
<evidence type="ECO:0000256" key="8">
    <source>
        <dbReference type="ARBA" id="ARBA00022737"/>
    </source>
</evidence>
<evidence type="ECO:0000256" key="12">
    <source>
        <dbReference type="ARBA" id="ARBA00022840"/>
    </source>
</evidence>
<evidence type="ECO:0000259" key="18">
    <source>
        <dbReference type="PROSITE" id="PS50011"/>
    </source>
</evidence>
<dbReference type="InterPro" id="IPR017441">
    <property type="entry name" value="Protein_kinase_ATP_BS"/>
</dbReference>
<dbReference type="PROSITE" id="PS50011">
    <property type="entry name" value="PROTEIN_KINASE_DOM"/>
    <property type="match status" value="1"/>
</dbReference>
<evidence type="ECO:0000256" key="15">
    <source>
        <dbReference type="ARBA" id="ARBA00048977"/>
    </source>
</evidence>
<feature type="domain" description="Protein kinase" evidence="18">
    <location>
        <begin position="192"/>
        <end position="457"/>
    </location>
</feature>
<dbReference type="InterPro" id="IPR000719">
    <property type="entry name" value="Prot_kinase_dom"/>
</dbReference>
<comment type="catalytic activity">
    <reaction evidence="14">
        <text>L-threonyl-[protein] + ATP = O-phospho-L-threonyl-[protein] + ADP + H(+)</text>
        <dbReference type="Rhea" id="RHEA:46608"/>
        <dbReference type="Rhea" id="RHEA-COMP:11060"/>
        <dbReference type="Rhea" id="RHEA-COMP:11605"/>
        <dbReference type="ChEBI" id="CHEBI:15378"/>
        <dbReference type="ChEBI" id="CHEBI:30013"/>
        <dbReference type="ChEBI" id="CHEBI:30616"/>
        <dbReference type="ChEBI" id="CHEBI:61977"/>
        <dbReference type="ChEBI" id="CHEBI:456216"/>
        <dbReference type="EC" id="2.7.11.1"/>
    </reaction>
    <physiologicalReaction direction="left-to-right" evidence="14">
        <dbReference type="Rhea" id="RHEA:46609"/>
    </physiologicalReaction>
</comment>
<dbReference type="GO" id="GO:0030036">
    <property type="term" value="P:actin cytoskeleton organization"/>
    <property type="evidence" value="ECO:0007669"/>
    <property type="project" value="TreeGrafter"/>
</dbReference>
<evidence type="ECO:0000313" key="19">
    <source>
        <dbReference type="EMBL" id="CBY24237.1"/>
    </source>
</evidence>
<organism evidence="19">
    <name type="scientific">Oikopleura dioica</name>
    <name type="common">Tunicate</name>
    <dbReference type="NCBI Taxonomy" id="34765"/>
    <lineage>
        <taxon>Eukaryota</taxon>
        <taxon>Metazoa</taxon>
        <taxon>Chordata</taxon>
        <taxon>Tunicata</taxon>
        <taxon>Appendicularia</taxon>
        <taxon>Copelata</taxon>
        <taxon>Oikopleuridae</taxon>
        <taxon>Oikopleura</taxon>
    </lineage>
</organism>
<feature type="region of interest" description="Disordered" evidence="17">
    <location>
        <begin position="29"/>
        <end position="120"/>
    </location>
</feature>
<dbReference type="GO" id="GO:0005634">
    <property type="term" value="C:nucleus"/>
    <property type="evidence" value="ECO:0007669"/>
    <property type="project" value="TreeGrafter"/>
</dbReference>
<keyword evidence="6" id="KW-0808">Transferase</keyword>
<keyword evidence="8" id="KW-0677">Repeat</keyword>
<keyword evidence="13" id="KW-0440">LIM domain</keyword>
<feature type="compositionally biased region" description="Polar residues" evidence="17">
    <location>
        <begin position="106"/>
        <end position="120"/>
    </location>
</feature>
<dbReference type="GO" id="GO:0004674">
    <property type="term" value="F:protein serine/threonine kinase activity"/>
    <property type="evidence" value="ECO:0007669"/>
    <property type="project" value="UniProtKB-KW"/>
</dbReference>
<name>E4XF52_OIKDI</name>
<dbReference type="EMBL" id="FN653044">
    <property type="protein sequence ID" value="CBY24237.1"/>
    <property type="molecule type" value="Genomic_DNA"/>
</dbReference>
<keyword evidence="11" id="KW-0862">Zinc</keyword>
<dbReference type="Gene3D" id="1.10.510.10">
    <property type="entry name" value="Transferase(Phosphotransferase) domain 1"/>
    <property type="match status" value="1"/>
</dbReference>
<evidence type="ECO:0000256" key="2">
    <source>
        <dbReference type="ARBA" id="ARBA00005843"/>
    </source>
</evidence>
<dbReference type="FunCoup" id="E4XF52">
    <property type="interactions" value="1"/>
</dbReference>
<keyword evidence="7" id="KW-0479">Metal-binding</keyword>
<proteinExistence type="inferred from homology"/>
<dbReference type="SUPFAM" id="SSF56112">
    <property type="entry name" value="Protein kinase-like (PK-like)"/>
    <property type="match status" value="1"/>
</dbReference>
<dbReference type="OrthoDB" id="20134at2759"/>
<feature type="compositionally biased region" description="Polar residues" evidence="17">
    <location>
        <begin position="79"/>
        <end position="91"/>
    </location>
</feature>
<dbReference type="GO" id="GO:0005737">
    <property type="term" value="C:cytoplasm"/>
    <property type="evidence" value="ECO:0007669"/>
    <property type="project" value="UniProtKB-SubCell"/>
</dbReference>
<dbReference type="GO" id="GO:0005524">
    <property type="term" value="F:ATP binding"/>
    <property type="evidence" value="ECO:0007669"/>
    <property type="project" value="UniProtKB-UniRule"/>
</dbReference>
<reference evidence="19" key="1">
    <citation type="journal article" date="2010" name="Science">
        <title>Plasticity of animal genome architecture unmasked by rapid evolution of a pelagic tunicate.</title>
        <authorList>
            <person name="Denoeud F."/>
            <person name="Henriet S."/>
            <person name="Mungpakdee S."/>
            <person name="Aury J.M."/>
            <person name="Da Silva C."/>
            <person name="Brinkmann H."/>
            <person name="Mikhaleva J."/>
            <person name="Olsen L.C."/>
            <person name="Jubin C."/>
            <person name="Canestro C."/>
            <person name="Bouquet J.M."/>
            <person name="Danks G."/>
            <person name="Poulain J."/>
            <person name="Campsteijn C."/>
            <person name="Adamski M."/>
            <person name="Cross I."/>
            <person name="Yadetie F."/>
            <person name="Muffato M."/>
            <person name="Louis A."/>
            <person name="Butcher S."/>
            <person name="Tsagkogeorga G."/>
            <person name="Konrad A."/>
            <person name="Singh S."/>
            <person name="Jensen M.F."/>
            <person name="Cong E.H."/>
            <person name="Eikeseth-Otteraa H."/>
            <person name="Noel B."/>
            <person name="Anthouard V."/>
            <person name="Porcel B.M."/>
            <person name="Kachouri-Lafond R."/>
            <person name="Nishino A."/>
            <person name="Ugolini M."/>
            <person name="Chourrout P."/>
            <person name="Nishida H."/>
            <person name="Aasland R."/>
            <person name="Huzurbazar S."/>
            <person name="Westhof E."/>
            <person name="Delsuc F."/>
            <person name="Lehrach H."/>
            <person name="Reinhardt R."/>
            <person name="Weissenbach J."/>
            <person name="Roy S.W."/>
            <person name="Artiguenave F."/>
            <person name="Postlethwait J.H."/>
            <person name="Manak J.R."/>
            <person name="Thompson E.M."/>
            <person name="Jaillon O."/>
            <person name="Du Pasquier L."/>
            <person name="Boudinot P."/>
            <person name="Liberles D.A."/>
            <person name="Volff J.N."/>
            <person name="Philippe H."/>
            <person name="Lenhard B."/>
            <person name="Roest Crollius H."/>
            <person name="Wincker P."/>
            <person name="Chourrout D."/>
        </authorList>
    </citation>
    <scope>NUCLEOTIDE SEQUENCE [LARGE SCALE GENOMIC DNA]</scope>
</reference>
<dbReference type="PRINTS" id="PR00109">
    <property type="entry name" value="TYRKINASE"/>
</dbReference>
<accession>E4XF52</accession>
<dbReference type="PANTHER" id="PTHR46485">
    <property type="entry name" value="LIM DOMAIN KINASE 1"/>
    <property type="match status" value="1"/>
</dbReference>
<dbReference type="EC" id="2.7.11.1" evidence="3"/>
<evidence type="ECO:0000256" key="17">
    <source>
        <dbReference type="SAM" id="MobiDB-lite"/>
    </source>
</evidence>
<comment type="similarity">
    <text evidence="2">Belongs to the protein kinase superfamily. TKL Ser/Thr protein kinase family.</text>
</comment>
<evidence type="ECO:0000256" key="6">
    <source>
        <dbReference type="ARBA" id="ARBA00022679"/>
    </source>
</evidence>
<dbReference type="PANTHER" id="PTHR46485:SF4">
    <property type="entry name" value="LIM DOMAIN KINASE 1"/>
    <property type="match status" value="1"/>
</dbReference>
<evidence type="ECO:0000256" key="7">
    <source>
        <dbReference type="ARBA" id="ARBA00022723"/>
    </source>
</evidence>
<dbReference type="PROSITE" id="PS00107">
    <property type="entry name" value="PROTEIN_KINASE_ATP"/>
    <property type="match status" value="1"/>
</dbReference>
<evidence type="ECO:0000256" key="10">
    <source>
        <dbReference type="ARBA" id="ARBA00022777"/>
    </source>
</evidence>
<evidence type="ECO:0000256" key="14">
    <source>
        <dbReference type="ARBA" id="ARBA00048659"/>
    </source>
</evidence>
<dbReference type="FunFam" id="3.30.200.20:FF:000038">
    <property type="entry name" value="LIM domain kinase 2"/>
    <property type="match status" value="1"/>
</dbReference>
<protein>
    <recommendedName>
        <fullName evidence="3">non-specific serine/threonine protein kinase</fullName>
        <ecNumber evidence="3">2.7.11.1</ecNumber>
    </recommendedName>
</protein>